<comment type="cofactor">
    <cofactor evidence="14">
        <name>[4Fe-4S] cluster</name>
        <dbReference type="ChEBI" id="CHEBI:49883"/>
    </cofactor>
    <text evidence="14">Binds 1 [4Fe-4S] cluster.</text>
</comment>
<dbReference type="GO" id="GO:0005743">
    <property type="term" value="C:mitochondrial inner membrane"/>
    <property type="evidence" value="ECO:0007669"/>
    <property type="project" value="TreeGrafter"/>
</dbReference>
<keyword evidence="11 14" id="KW-0411">Iron-sulfur</keyword>
<keyword evidence="9 14" id="KW-0560">Oxidoreductase</keyword>
<evidence type="ECO:0000259" key="15">
    <source>
        <dbReference type="PROSITE" id="PS51379"/>
    </source>
</evidence>
<dbReference type="InterPro" id="IPR049398">
    <property type="entry name" value="ETF-QO/FixC_UQ-bd"/>
</dbReference>
<dbReference type="Gene3D" id="3.30.70.20">
    <property type="match status" value="1"/>
</dbReference>
<evidence type="ECO:0000256" key="3">
    <source>
        <dbReference type="ARBA" id="ARBA00022448"/>
    </source>
</evidence>
<comment type="catalytic activity">
    <reaction evidence="13 14">
        <text>a ubiquinone + reduced [electron-transfer flavoprotein] = a ubiquinol + oxidized [electron-transfer flavoprotein] + H(+)</text>
        <dbReference type="Rhea" id="RHEA:24052"/>
        <dbReference type="Rhea" id="RHEA-COMP:9565"/>
        <dbReference type="Rhea" id="RHEA-COMP:9566"/>
        <dbReference type="Rhea" id="RHEA-COMP:10685"/>
        <dbReference type="Rhea" id="RHEA-COMP:10686"/>
        <dbReference type="ChEBI" id="CHEBI:15378"/>
        <dbReference type="ChEBI" id="CHEBI:16389"/>
        <dbReference type="ChEBI" id="CHEBI:17976"/>
        <dbReference type="ChEBI" id="CHEBI:57692"/>
        <dbReference type="ChEBI" id="CHEBI:58307"/>
        <dbReference type="EC" id="1.5.5.1"/>
    </reaction>
</comment>
<keyword evidence="8 14" id="KW-0249">Electron transport</keyword>
<dbReference type="PRINTS" id="PR00411">
    <property type="entry name" value="PNDRDTASEI"/>
</dbReference>
<dbReference type="InterPro" id="IPR036188">
    <property type="entry name" value="FAD/NAD-bd_sf"/>
</dbReference>
<comment type="function">
    <text evidence="2 14">Accepts electrons from ETF and reduces ubiquinone.</text>
</comment>
<sequence length="593" mass="65718">MHITSRVFMRTSGIVRNVVAGRWTTTHYTQKPRENDPRWKDVDMERAAEEYDVVIVGGGPAGLSAAIRLQQLAQEHSKELKVCVVEKAAELGGHTLSGAVIETRALDELLPDWKELGAPIHQKVNDESIAILTETGRIPVPIVPGVPLANHGNYIVRLGHVVSWLGKKAEELGVEIWPGVAAQEVLYNDDGSVKGIATADVGVAKDGSPKESFERGMELHGKCTIFAEGCRGSLSEQVIERFGLRENSHPMTYGIGLKELWEIDPTKHRPGYVEHTMGWPLARDQYGGSFLYHIEDNGQPLVSIGFVVALDYKNPHMDPFKEFQRYKLHPSIRKHLEGGTQIGYGARALNEGGYQSIPKLNFPGGLLVGCSAGFLNVAKLKGTHNAMKSGMVAAETIFPDLEGDGPVHSEAYRKNLDQNVMQELWATRNIRPSFNTKYGWVGGLAYSGLFYVVGRGMEPWTLSHGKPDNEKLQPAEKCMPIDYSMPNEKIVDRLQLLPLTGTNHEEDQPSHLTLRDDNVPEQLNWKVYKGPESRFCPAGVYEYVPKGDSPNEMRLQINAQNCIHCKTCDIKDPSQNIKWVVPENGGGPKYSGM</sequence>
<evidence type="ECO:0000256" key="12">
    <source>
        <dbReference type="ARBA" id="ARBA00023075"/>
    </source>
</evidence>
<reference evidence="16 17" key="2">
    <citation type="journal article" date="2019" name="G3 (Bethesda)">
        <title>Hybrid Assembly of the Genome of the Entomopathogenic Nematode Steinernema carpocapsae Identifies the X-Chromosome.</title>
        <authorList>
            <person name="Serra L."/>
            <person name="Macchietto M."/>
            <person name="Macias-Munoz A."/>
            <person name="McGill C.J."/>
            <person name="Rodriguez I.M."/>
            <person name="Rodriguez B."/>
            <person name="Murad R."/>
            <person name="Mortazavi A."/>
        </authorList>
    </citation>
    <scope>NUCLEOTIDE SEQUENCE [LARGE SCALE GENOMIC DNA]</scope>
    <source>
        <strain evidence="16 17">ALL</strain>
    </source>
</reference>
<evidence type="ECO:0000256" key="2">
    <source>
        <dbReference type="ARBA" id="ARBA00002819"/>
    </source>
</evidence>
<evidence type="ECO:0000256" key="8">
    <source>
        <dbReference type="ARBA" id="ARBA00022982"/>
    </source>
</evidence>
<keyword evidence="10 14" id="KW-0408">Iron</keyword>
<dbReference type="EMBL" id="AZBU02000008">
    <property type="protein sequence ID" value="TKR66881.1"/>
    <property type="molecule type" value="Genomic_DNA"/>
</dbReference>
<keyword evidence="7 14" id="KW-0274">FAD</keyword>
<dbReference type="SUPFAM" id="SSF54373">
    <property type="entry name" value="FAD-linked reductases, C-terminal domain"/>
    <property type="match status" value="1"/>
</dbReference>
<dbReference type="Pfam" id="PF13450">
    <property type="entry name" value="NAD_binding_8"/>
    <property type="match status" value="1"/>
</dbReference>
<feature type="domain" description="4Fe-4S ferredoxin-type" evidence="15">
    <location>
        <begin position="553"/>
        <end position="582"/>
    </location>
</feature>
<dbReference type="PANTHER" id="PTHR10617">
    <property type="entry name" value="ELECTRON TRANSFER FLAVOPROTEIN-UBIQUINONE OXIDOREDUCTASE"/>
    <property type="match status" value="1"/>
</dbReference>
<keyword evidence="12 14" id="KW-0830">Ubiquinone</keyword>
<comment type="caution">
    <text evidence="16">The sequence shown here is derived from an EMBL/GenBank/DDBJ whole genome shotgun (WGS) entry which is preliminary data.</text>
</comment>
<dbReference type="OrthoDB" id="437331at2759"/>
<dbReference type="InterPro" id="IPR017896">
    <property type="entry name" value="4Fe4S_Fe-S-bd"/>
</dbReference>
<keyword evidence="5 14" id="KW-0285">Flavoprotein</keyword>
<dbReference type="InterPro" id="IPR007859">
    <property type="entry name" value="ETF-QO/FixX_C"/>
</dbReference>
<dbReference type="FunFam" id="3.30.70.20:FF:000012">
    <property type="entry name" value="Electron transfer flavoprotein-ubiquinone oxidoreductase, mitochondrial"/>
    <property type="match status" value="1"/>
</dbReference>
<dbReference type="PANTHER" id="PTHR10617:SF107">
    <property type="entry name" value="ELECTRON TRANSFER FLAVOPROTEIN-UBIQUINONE OXIDOREDUCTASE, MITOCHONDRIAL"/>
    <property type="match status" value="1"/>
</dbReference>
<evidence type="ECO:0000256" key="11">
    <source>
        <dbReference type="ARBA" id="ARBA00023014"/>
    </source>
</evidence>
<dbReference type="EC" id="1.5.5.1" evidence="14"/>
<dbReference type="AlphaFoldDB" id="A0A4U5MCQ3"/>
<reference evidence="16 17" key="1">
    <citation type="journal article" date="2015" name="Genome Biol.">
        <title>Comparative genomics of Steinernema reveals deeply conserved gene regulatory networks.</title>
        <authorList>
            <person name="Dillman A.R."/>
            <person name="Macchietto M."/>
            <person name="Porter C.F."/>
            <person name="Rogers A."/>
            <person name="Williams B."/>
            <person name="Antoshechkin I."/>
            <person name="Lee M.M."/>
            <person name="Goodwin Z."/>
            <person name="Lu X."/>
            <person name="Lewis E.E."/>
            <person name="Goodrich-Blair H."/>
            <person name="Stock S.P."/>
            <person name="Adams B.J."/>
            <person name="Sternberg P.W."/>
            <person name="Mortazavi A."/>
        </authorList>
    </citation>
    <scope>NUCLEOTIDE SEQUENCE [LARGE SCALE GENOMIC DNA]</scope>
    <source>
        <strain evidence="16 17">ALL</strain>
    </source>
</reference>
<dbReference type="Pfam" id="PF05187">
    <property type="entry name" value="Fer4_ETF_QO"/>
    <property type="match status" value="1"/>
</dbReference>
<evidence type="ECO:0000256" key="1">
    <source>
        <dbReference type="ARBA" id="ARBA00001974"/>
    </source>
</evidence>
<evidence type="ECO:0000313" key="17">
    <source>
        <dbReference type="Proteomes" id="UP000298663"/>
    </source>
</evidence>
<organism evidence="16 17">
    <name type="scientific">Steinernema carpocapsae</name>
    <name type="common">Entomopathogenic nematode</name>
    <dbReference type="NCBI Taxonomy" id="34508"/>
    <lineage>
        <taxon>Eukaryota</taxon>
        <taxon>Metazoa</taxon>
        <taxon>Ecdysozoa</taxon>
        <taxon>Nematoda</taxon>
        <taxon>Chromadorea</taxon>
        <taxon>Rhabditida</taxon>
        <taxon>Tylenchina</taxon>
        <taxon>Panagrolaimomorpha</taxon>
        <taxon>Strongyloidoidea</taxon>
        <taxon>Steinernematidae</taxon>
        <taxon>Steinernema</taxon>
    </lineage>
</organism>
<dbReference type="Gene3D" id="3.50.50.60">
    <property type="entry name" value="FAD/NAD(P)-binding domain"/>
    <property type="match status" value="1"/>
</dbReference>
<dbReference type="GO" id="GO:0004174">
    <property type="term" value="F:electron-transferring-flavoprotein dehydrogenase activity"/>
    <property type="evidence" value="ECO:0007669"/>
    <property type="project" value="UniProtKB-UniRule"/>
</dbReference>
<evidence type="ECO:0000256" key="4">
    <source>
        <dbReference type="ARBA" id="ARBA00022485"/>
    </source>
</evidence>
<proteinExistence type="predicted"/>
<dbReference type="InterPro" id="IPR040156">
    <property type="entry name" value="ETF-QO"/>
</dbReference>
<gene>
    <name evidence="16" type="ORF">L596_023111</name>
</gene>
<dbReference type="SUPFAM" id="SSF54862">
    <property type="entry name" value="4Fe-4S ferredoxins"/>
    <property type="match status" value="1"/>
</dbReference>
<evidence type="ECO:0000256" key="9">
    <source>
        <dbReference type="ARBA" id="ARBA00023002"/>
    </source>
</evidence>
<evidence type="ECO:0000256" key="13">
    <source>
        <dbReference type="ARBA" id="ARBA00052682"/>
    </source>
</evidence>
<evidence type="ECO:0000256" key="7">
    <source>
        <dbReference type="ARBA" id="ARBA00022827"/>
    </source>
</evidence>
<dbReference type="SUPFAM" id="SSF51905">
    <property type="entry name" value="FAD/NAD(P)-binding domain"/>
    <property type="match status" value="1"/>
</dbReference>
<keyword evidence="17" id="KW-1185">Reference proteome</keyword>
<evidence type="ECO:0000256" key="10">
    <source>
        <dbReference type="ARBA" id="ARBA00023004"/>
    </source>
</evidence>
<evidence type="ECO:0000256" key="14">
    <source>
        <dbReference type="RuleBase" id="RU366068"/>
    </source>
</evidence>
<protein>
    <recommendedName>
        <fullName evidence="14">Electron transfer flavoprotein-ubiquinone oxidoreductase</fullName>
        <shortName evidence="14">ETF-QO</shortName>
        <ecNumber evidence="14">1.5.5.1</ecNumber>
    </recommendedName>
</protein>
<evidence type="ECO:0000313" key="16">
    <source>
        <dbReference type="EMBL" id="TKR66881.1"/>
    </source>
</evidence>
<dbReference type="GO" id="GO:0046872">
    <property type="term" value="F:metal ion binding"/>
    <property type="evidence" value="ECO:0007669"/>
    <property type="project" value="UniProtKB-KW"/>
</dbReference>
<keyword evidence="3 14" id="KW-0813">Transport</keyword>
<evidence type="ECO:0000256" key="5">
    <source>
        <dbReference type="ARBA" id="ARBA00022630"/>
    </source>
</evidence>
<name>A0A4U5MCQ3_STECR</name>
<dbReference type="STRING" id="34508.A0A4U5MCQ3"/>
<keyword evidence="4" id="KW-0004">4Fe-4S</keyword>
<comment type="cofactor">
    <cofactor evidence="1 14">
        <name>FAD</name>
        <dbReference type="ChEBI" id="CHEBI:57692"/>
    </cofactor>
</comment>
<dbReference type="Proteomes" id="UP000298663">
    <property type="component" value="Unassembled WGS sequence"/>
</dbReference>
<dbReference type="Gene3D" id="3.30.9.90">
    <property type="match status" value="1"/>
</dbReference>
<dbReference type="Pfam" id="PF21162">
    <property type="entry name" value="ETFQO_UQ-bd"/>
    <property type="match status" value="1"/>
</dbReference>
<dbReference type="GO" id="GO:0051539">
    <property type="term" value="F:4 iron, 4 sulfur cluster binding"/>
    <property type="evidence" value="ECO:0007669"/>
    <property type="project" value="UniProtKB-UniRule"/>
</dbReference>
<evidence type="ECO:0000256" key="6">
    <source>
        <dbReference type="ARBA" id="ARBA00022723"/>
    </source>
</evidence>
<accession>A0A4U5MCQ3</accession>
<keyword evidence="6 14" id="KW-0479">Metal-binding</keyword>
<dbReference type="PROSITE" id="PS51379">
    <property type="entry name" value="4FE4S_FER_2"/>
    <property type="match status" value="1"/>
</dbReference>